<name>A0A1F5T167_9BACT</name>
<comment type="caution">
    <text evidence="2">The sequence shown here is derived from an EMBL/GenBank/DDBJ whole genome shotgun (WGS) entry which is preliminary data.</text>
</comment>
<dbReference type="InterPro" id="IPR003812">
    <property type="entry name" value="Fido"/>
</dbReference>
<dbReference type="InterPro" id="IPR006440">
    <property type="entry name" value="Doc"/>
</dbReference>
<evidence type="ECO:0000313" key="2">
    <source>
        <dbReference type="EMBL" id="OGF32493.1"/>
    </source>
</evidence>
<proteinExistence type="predicted"/>
<dbReference type="Gene3D" id="1.20.120.1870">
    <property type="entry name" value="Fic/DOC protein, Fido domain"/>
    <property type="match status" value="1"/>
</dbReference>
<dbReference type="NCBIfam" id="TIGR01550">
    <property type="entry name" value="DOC_P1"/>
    <property type="match status" value="1"/>
</dbReference>
<evidence type="ECO:0000259" key="1">
    <source>
        <dbReference type="PROSITE" id="PS51459"/>
    </source>
</evidence>
<dbReference type="PROSITE" id="PS51459">
    <property type="entry name" value="FIDO"/>
    <property type="match status" value="1"/>
</dbReference>
<dbReference type="InterPro" id="IPR036597">
    <property type="entry name" value="Fido-like_dom_sf"/>
</dbReference>
<reference evidence="2 3" key="1">
    <citation type="journal article" date="2016" name="Nat. Commun.">
        <title>Thousands of microbial genomes shed light on interconnected biogeochemical processes in an aquifer system.</title>
        <authorList>
            <person name="Anantharaman K."/>
            <person name="Brown C.T."/>
            <person name="Hug L.A."/>
            <person name="Sharon I."/>
            <person name="Castelle C.J."/>
            <person name="Probst A.J."/>
            <person name="Thomas B.C."/>
            <person name="Singh A."/>
            <person name="Wilkins M.J."/>
            <person name="Karaoz U."/>
            <person name="Brodie E.L."/>
            <person name="Williams K.H."/>
            <person name="Hubbard S.S."/>
            <person name="Banfield J.F."/>
        </authorList>
    </citation>
    <scope>NUCLEOTIDE SEQUENCE [LARGE SCALE GENOMIC DNA]</scope>
</reference>
<dbReference type="EMBL" id="MFGJ01000005">
    <property type="protein sequence ID" value="OGF32493.1"/>
    <property type="molecule type" value="Genomic_DNA"/>
</dbReference>
<dbReference type="AlphaFoldDB" id="A0A1F5T167"/>
<dbReference type="Proteomes" id="UP000179001">
    <property type="component" value="Unassembled WGS sequence"/>
</dbReference>
<dbReference type="GO" id="GO:0016301">
    <property type="term" value="F:kinase activity"/>
    <property type="evidence" value="ECO:0007669"/>
    <property type="project" value="InterPro"/>
</dbReference>
<feature type="domain" description="Fido" evidence="1">
    <location>
        <begin position="6"/>
        <end position="135"/>
    </location>
</feature>
<dbReference type="SUPFAM" id="SSF140931">
    <property type="entry name" value="Fic-like"/>
    <property type="match status" value="1"/>
</dbReference>
<gene>
    <name evidence="2" type="ORF">A2478_02560</name>
</gene>
<organism evidence="2 3">
    <name type="scientific">Candidatus Falkowbacteria bacterium RIFOXYC2_FULL_36_12</name>
    <dbReference type="NCBI Taxonomy" id="1798002"/>
    <lineage>
        <taxon>Bacteria</taxon>
        <taxon>Candidatus Falkowiibacteriota</taxon>
    </lineage>
</organism>
<protein>
    <recommendedName>
        <fullName evidence="1">Fido domain-containing protein</fullName>
    </recommendedName>
</protein>
<accession>A0A1F5T167</accession>
<sequence>MKLKELTIKDVEYIAHRLATETMSWDEPIPNFGTRFVNTLERCLEAPFQSFGGRQLYPGLIKKSAILFYFMIKNHPFQNGNKRLAMTTLFFFLFQNKKWIKVDSQELYNFAKWVAESNPKLKKETVAAIETFFMNYIIDL</sequence>
<dbReference type="Pfam" id="PF02661">
    <property type="entry name" value="Fic"/>
    <property type="match status" value="1"/>
</dbReference>
<dbReference type="InterPro" id="IPR053737">
    <property type="entry name" value="Type_II_TA_Toxin"/>
</dbReference>
<dbReference type="STRING" id="1798002.A2478_02560"/>
<evidence type="ECO:0000313" key="3">
    <source>
        <dbReference type="Proteomes" id="UP000179001"/>
    </source>
</evidence>